<keyword evidence="1" id="KW-0812">Transmembrane</keyword>
<keyword evidence="3" id="KW-1185">Reference proteome</keyword>
<keyword evidence="1" id="KW-0472">Membrane</keyword>
<organism evidence="2 3">
    <name type="scientific">Hypsizygus marmoreus</name>
    <name type="common">White beech mushroom</name>
    <name type="synonym">Agaricus marmoreus</name>
    <dbReference type="NCBI Taxonomy" id="39966"/>
    <lineage>
        <taxon>Eukaryota</taxon>
        <taxon>Fungi</taxon>
        <taxon>Dikarya</taxon>
        <taxon>Basidiomycota</taxon>
        <taxon>Agaricomycotina</taxon>
        <taxon>Agaricomycetes</taxon>
        <taxon>Agaricomycetidae</taxon>
        <taxon>Agaricales</taxon>
        <taxon>Tricholomatineae</taxon>
        <taxon>Lyophyllaceae</taxon>
        <taxon>Hypsizygus</taxon>
    </lineage>
</organism>
<evidence type="ECO:0000256" key="1">
    <source>
        <dbReference type="SAM" id="Phobius"/>
    </source>
</evidence>
<dbReference type="OrthoDB" id="3037750at2759"/>
<feature type="transmembrane region" description="Helical" evidence="1">
    <location>
        <begin position="215"/>
        <end position="235"/>
    </location>
</feature>
<name>A0A369KES1_HYPMA</name>
<feature type="transmembrane region" description="Helical" evidence="1">
    <location>
        <begin position="401"/>
        <end position="434"/>
    </location>
</feature>
<evidence type="ECO:0000313" key="2">
    <source>
        <dbReference type="EMBL" id="RDB30244.1"/>
    </source>
</evidence>
<protein>
    <submittedName>
        <fullName evidence="2">Uncharacterized protein</fullName>
    </submittedName>
</protein>
<feature type="transmembrane region" description="Helical" evidence="1">
    <location>
        <begin position="325"/>
        <end position="345"/>
    </location>
</feature>
<dbReference type="InParanoid" id="A0A369KES1"/>
<feature type="transmembrane region" description="Helical" evidence="1">
    <location>
        <begin position="357"/>
        <end position="380"/>
    </location>
</feature>
<accession>A0A369KES1</accession>
<reference evidence="2" key="1">
    <citation type="submission" date="2018-04" db="EMBL/GenBank/DDBJ databases">
        <title>Whole genome sequencing of Hypsizygus marmoreus.</title>
        <authorList>
            <person name="Choi I.-G."/>
            <person name="Min B."/>
            <person name="Kim J.-G."/>
            <person name="Kim S."/>
            <person name="Oh Y.-L."/>
            <person name="Kong W.-S."/>
            <person name="Park H."/>
            <person name="Jeong J."/>
            <person name="Song E.-S."/>
        </authorList>
    </citation>
    <scope>NUCLEOTIDE SEQUENCE [LARGE SCALE GENOMIC DNA]</scope>
    <source>
        <strain evidence="2">51987-8</strain>
    </source>
</reference>
<comment type="caution">
    <text evidence="2">The sequence shown here is derived from an EMBL/GenBank/DDBJ whole genome shotgun (WGS) entry which is preliminary data.</text>
</comment>
<proteinExistence type="predicted"/>
<gene>
    <name evidence="2" type="ORF">Hypma_007081</name>
</gene>
<feature type="transmembrane region" description="Helical" evidence="1">
    <location>
        <begin position="446"/>
        <end position="466"/>
    </location>
</feature>
<dbReference type="EMBL" id="LUEZ02000005">
    <property type="protein sequence ID" value="RDB30244.1"/>
    <property type="molecule type" value="Genomic_DNA"/>
</dbReference>
<sequence>MTSANSRSSSIVVGTRSNLRSAALDEERDGILVTIHRVNRRSMEARLSELFIEALSTAMPAPFEDDITDYFSNDSEAARRPVWYDMGSVRPTMDYITRNQLLTRAFILFCDDEDLRQSLYELLGNHLLYAQPRSHRLSRGRRLYHPPPHSRGFFLEASRLAWTDHASHPTMIWGHQIRNVWSHLRNYFRKPNAHCLPSPVAGQRDREQSQSHRSLFMTVIFHLVYYTYVLLLLSLPSYYSSRSRRLVGASAQETSSVQSYYSSPPFYGVSGQSRQTDILAIEMDVYHGGHFDSSRTRASDVDPEFDRVESKWDMHVTALFGEWKMVQFGSGLLVPAILTIFQIPGVGNDPITRVPCLLSLICALVAVVFSSIFTARIHCLRGRRIAIQWRDETLGTTAREWWNLWTFLAMPSVWASWSAIFFVISILCILWVASADEEAGASFMSHQAAAGMSTVLAFGLLCFYLVMKTFTGFEASVS</sequence>
<dbReference type="AlphaFoldDB" id="A0A369KES1"/>
<evidence type="ECO:0000313" key="3">
    <source>
        <dbReference type="Proteomes" id="UP000076154"/>
    </source>
</evidence>
<dbReference type="Proteomes" id="UP000076154">
    <property type="component" value="Unassembled WGS sequence"/>
</dbReference>
<keyword evidence="1" id="KW-1133">Transmembrane helix</keyword>